<evidence type="ECO:0000256" key="1">
    <source>
        <dbReference type="ARBA" id="ARBA00012452"/>
    </source>
</evidence>
<dbReference type="Gene3D" id="3.40.30.10">
    <property type="entry name" value="Glutaredoxin"/>
    <property type="match status" value="1"/>
</dbReference>
<dbReference type="Pfam" id="PF00043">
    <property type="entry name" value="GST_C"/>
    <property type="match status" value="1"/>
</dbReference>
<dbReference type="PANTHER" id="PTHR11260">
    <property type="entry name" value="GLUTATHIONE S-TRANSFERASE, GST, SUPERFAMILY, GST DOMAIN CONTAINING"/>
    <property type="match status" value="1"/>
</dbReference>
<protein>
    <recommendedName>
        <fullName evidence="1">glutathione transferase</fullName>
        <ecNumber evidence="1">2.5.1.18</ecNumber>
    </recommendedName>
</protein>
<keyword evidence="7" id="KW-1185">Reference proteome</keyword>
<accession>A0A7N1A9K3</accession>
<dbReference type="Gramene" id="Kaladp0972s0010.1.v1.1">
    <property type="protein sequence ID" value="Kaladp0972s0010.1.v1.1"/>
    <property type="gene ID" value="Kaladp0972s0010.v1.1"/>
</dbReference>
<dbReference type="InterPro" id="IPR004046">
    <property type="entry name" value="GST_C"/>
</dbReference>
<dbReference type="InterPro" id="IPR045073">
    <property type="entry name" value="Omega/Tau-like"/>
</dbReference>
<dbReference type="GO" id="GO:0006749">
    <property type="term" value="P:glutathione metabolic process"/>
    <property type="evidence" value="ECO:0007669"/>
    <property type="project" value="InterPro"/>
</dbReference>
<dbReference type="PANTHER" id="PTHR11260:SF762">
    <property type="entry name" value="GLUTATHIONE TRANSFERASE"/>
    <property type="match status" value="1"/>
</dbReference>
<dbReference type="SUPFAM" id="SSF47616">
    <property type="entry name" value="GST C-terminal domain-like"/>
    <property type="match status" value="1"/>
</dbReference>
<dbReference type="Proteomes" id="UP000594263">
    <property type="component" value="Unplaced"/>
</dbReference>
<dbReference type="PROSITE" id="PS50405">
    <property type="entry name" value="GST_CTER"/>
    <property type="match status" value="1"/>
</dbReference>
<dbReference type="InterPro" id="IPR010987">
    <property type="entry name" value="Glutathione-S-Trfase_C-like"/>
</dbReference>
<dbReference type="CDD" id="cd03185">
    <property type="entry name" value="GST_C_Tau"/>
    <property type="match status" value="1"/>
</dbReference>
<reference evidence="6" key="1">
    <citation type="submission" date="2021-01" db="UniProtKB">
        <authorList>
            <consortium name="EnsemblPlants"/>
        </authorList>
    </citation>
    <scope>IDENTIFICATION</scope>
</reference>
<evidence type="ECO:0000313" key="6">
    <source>
        <dbReference type="EnsemblPlants" id="Kaladp0972s0010.1.v1.1"/>
    </source>
</evidence>
<dbReference type="GO" id="GO:0004364">
    <property type="term" value="F:glutathione transferase activity"/>
    <property type="evidence" value="ECO:0007669"/>
    <property type="project" value="UniProtKB-EC"/>
</dbReference>
<keyword evidence="2" id="KW-0808">Transferase</keyword>
<comment type="catalytic activity">
    <reaction evidence="3">
        <text>RX + glutathione = an S-substituted glutathione + a halide anion + H(+)</text>
        <dbReference type="Rhea" id="RHEA:16437"/>
        <dbReference type="ChEBI" id="CHEBI:15378"/>
        <dbReference type="ChEBI" id="CHEBI:16042"/>
        <dbReference type="ChEBI" id="CHEBI:17792"/>
        <dbReference type="ChEBI" id="CHEBI:57925"/>
        <dbReference type="ChEBI" id="CHEBI:90779"/>
        <dbReference type="EC" id="2.5.1.18"/>
    </reaction>
</comment>
<evidence type="ECO:0000256" key="2">
    <source>
        <dbReference type="ARBA" id="ARBA00022679"/>
    </source>
</evidence>
<evidence type="ECO:0000259" key="5">
    <source>
        <dbReference type="PROSITE" id="PS50405"/>
    </source>
</evidence>
<evidence type="ECO:0000256" key="3">
    <source>
        <dbReference type="ARBA" id="ARBA00047960"/>
    </source>
</evidence>
<sequence>MVKSLSFESCLGTEAKGRRVPVLVHGGNTVVESLVILKYIDEAWVAGYRLQLEDPYERSVARFGAKFGDDQVFVSVWRAFIKEGKEQQEALFLALNHLRFVEEHNKGKSFFGGDEIGFTYLIFSCLANLLSILEEVAEVKILDSQTFPSLLAWIEVFS</sequence>
<dbReference type="SUPFAM" id="SSF52833">
    <property type="entry name" value="Thioredoxin-like"/>
    <property type="match status" value="1"/>
</dbReference>
<evidence type="ECO:0000313" key="7">
    <source>
        <dbReference type="Proteomes" id="UP000594263"/>
    </source>
</evidence>
<dbReference type="Pfam" id="PF02798">
    <property type="entry name" value="GST_N"/>
    <property type="match status" value="1"/>
</dbReference>
<dbReference type="InterPro" id="IPR036282">
    <property type="entry name" value="Glutathione-S-Trfase_C_sf"/>
</dbReference>
<dbReference type="InterPro" id="IPR004045">
    <property type="entry name" value="Glutathione_S-Trfase_N"/>
</dbReference>
<dbReference type="EnsemblPlants" id="Kaladp0972s0010.1.v1.1">
    <property type="protein sequence ID" value="Kaladp0972s0010.1.v1.1"/>
    <property type="gene ID" value="Kaladp0972s0010.v1.1"/>
</dbReference>
<name>A0A7N1A9K3_KALFE</name>
<feature type="domain" description="GST C-terminal" evidence="5">
    <location>
        <begin position="54"/>
        <end position="158"/>
    </location>
</feature>
<dbReference type="Gene3D" id="1.20.1050.10">
    <property type="match status" value="1"/>
</dbReference>
<organism evidence="6 7">
    <name type="scientific">Kalanchoe fedtschenkoi</name>
    <name type="common">Lavender scallops</name>
    <name type="synonym">South American air plant</name>
    <dbReference type="NCBI Taxonomy" id="63787"/>
    <lineage>
        <taxon>Eukaryota</taxon>
        <taxon>Viridiplantae</taxon>
        <taxon>Streptophyta</taxon>
        <taxon>Embryophyta</taxon>
        <taxon>Tracheophyta</taxon>
        <taxon>Spermatophyta</taxon>
        <taxon>Magnoliopsida</taxon>
        <taxon>eudicotyledons</taxon>
        <taxon>Gunneridae</taxon>
        <taxon>Pentapetalae</taxon>
        <taxon>Saxifragales</taxon>
        <taxon>Crassulaceae</taxon>
        <taxon>Kalanchoe</taxon>
    </lineage>
</organism>
<dbReference type="InterPro" id="IPR045074">
    <property type="entry name" value="GST_C_Tau"/>
</dbReference>
<proteinExistence type="inferred from homology"/>
<comment type="similarity">
    <text evidence="4">Belongs to the GST superfamily.</text>
</comment>
<dbReference type="GO" id="GO:0005737">
    <property type="term" value="C:cytoplasm"/>
    <property type="evidence" value="ECO:0007669"/>
    <property type="project" value="TreeGrafter"/>
</dbReference>
<dbReference type="InterPro" id="IPR036249">
    <property type="entry name" value="Thioredoxin-like_sf"/>
</dbReference>
<dbReference type="AlphaFoldDB" id="A0A7N1A9K3"/>
<dbReference type="EC" id="2.5.1.18" evidence="1"/>
<evidence type="ECO:0000256" key="4">
    <source>
        <dbReference type="RuleBase" id="RU003494"/>
    </source>
</evidence>